<proteinExistence type="predicted"/>
<organism evidence="6 7">
    <name type="scientific">Candidatus Ordinivivax streblomastigis</name>
    <dbReference type="NCBI Taxonomy" id="2540710"/>
    <lineage>
        <taxon>Bacteria</taxon>
        <taxon>Pseudomonadati</taxon>
        <taxon>Bacteroidota</taxon>
        <taxon>Bacteroidia</taxon>
        <taxon>Bacteroidales</taxon>
        <taxon>Candidatus Ordinivivax</taxon>
    </lineage>
</organism>
<dbReference type="GO" id="GO:0006352">
    <property type="term" value="P:DNA-templated transcription initiation"/>
    <property type="evidence" value="ECO:0007669"/>
    <property type="project" value="InterPro"/>
</dbReference>
<accession>A0A5M8P3C1</accession>
<dbReference type="Gene3D" id="1.10.1740.10">
    <property type="match status" value="1"/>
</dbReference>
<dbReference type="InterPro" id="IPR039425">
    <property type="entry name" value="RNA_pol_sigma-70-like"/>
</dbReference>
<evidence type="ECO:0000259" key="5">
    <source>
        <dbReference type="Pfam" id="PF04542"/>
    </source>
</evidence>
<dbReference type="InterPro" id="IPR007627">
    <property type="entry name" value="RNA_pol_sigma70_r2"/>
</dbReference>
<comment type="caution">
    <text evidence="6">The sequence shown here is derived from an EMBL/GenBank/DDBJ whole genome shotgun (WGS) entry which is preliminary data.</text>
</comment>
<gene>
    <name evidence="6" type="ORF">EZS26_001064</name>
</gene>
<protein>
    <submittedName>
        <fullName evidence="6">ECF RNA polymerase sigma factor SigE</fullName>
    </submittedName>
</protein>
<dbReference type="NCBIfam" id="TIGR02937">
    <property type="entry name" value="sigma70-ECF"/>
    <property type="match status" value="1"/>
</dbReference>
<dbReference type="InterPro" id="IPR036388">
    <property type="entry name" value="WH-like_DNA-bd_sf"/>
</dbReference>
<sequence length="204" mass="23998">METNIQTTGLPIEDGSVKIRTELFKRYVLPNKNLIYKLCINYTFCPGDVEDNYNEVLINFFKYIETYDPERSIQTWLHIVTKRFVSDMNSRHCAYNKRNDDVDVSQSAGSLIDEAEVSENCMSEDNYRLHYNDDILDALDCLKPIYREALVLQQAGYKLEEIMEISYQNGNLKTKNIETVKSRLFLAKQQMRKLINRDGERRKQ</sequence>
<keyword evidence="4" id="KW-0804">Transcription</keyword>
<dbReference type="PANTHER" id="PTHR43133:SF8">
    <property type="entry name" value="RNA POLYMERASE SIGMA FACTOR HI_1459-RELATED"/>
    <property type="match status" value="1"/>
</dbReference>
<keyword evidence="1" id="KW-0805">Transcription regulation</keyword>
<dbReference type="SUPFAM" id="SSF88946">
    <property type="entry name" value="Sigma2 domain of RNA polymerase sigma factors"/>
    <property type="match status" value="1"/>
</dbReference>
<dbReference type="GO" id="GO:0016987">
    <property type="term" value="F:sigma factor activity"/>
    <property type="evidence" value="ECO:0007669"/>
    <property type="project" value="UniProtKB-KW"/>
</dbReference>
<dbReference type="Proteomes" id="UP000324575">
    <property type="component" value="Unassembled WGS sequence"/>
</dbReference>
<dbReference type="EMBL" id="SNRX01000005">
    <property type="protein sequence ID" value="KAA6302894.1"/>
    <property type="molecule type" value="Genomic_DNA"/>
</dbReference>
<evidence type="ECO:0000256" key="1">
    <source>
        <dbReference type="ARBA" id="ARBA00023015"/>
    </source>
</evidence>
<keyword evidence="3" id="KW-0238">DNA-binding</keyword>
<reference evidence="6 7" key="1">
    <citation type="submission" date="2019-03" db="EMBL/GenBank/DDBJ databases">
        <title>Single cell metagenomics reveals metabolic interactions within the superorganism composed of flagellate Streblomastix strix and complex community of Bacteroidetes bacteria on its surface.</title>
        <authorList>
            <person name="Treitli S.C."/>
            <person name="Kolisko M."/>
            <person name="Husnik F."/>
            <person name="Keeling P."/>
            <person name="Hampl V."/>
        </authorList>
    </citation>
    <scope>NUCLEOTIDE SEQUENCE [LARGE SCALE GENOMIC DNA]</scope>
    <source>
        <strain evidence="6">St1</strain>
    </source>
</reference>
<keyword evidence="2" id="KW-0731">Sigma factor</keyword>
<dbReference type="InterPro" id="IPR014284">
    <property type="entry name" value="RNA_pol_sigma-70_dom"/>
</dbReference>
<dbReference type="GO" id="GO:0003677">
    <property type="term" value="F:DNA binding"/>
    <property type="evidence" value="ECO:0007669"/>
    <property type="project" value="UniProtKB-KW"/>
</dbReference>
<dbReference type="PANTHER" id="PTHR43133">
    <property type="entry name" value="RNA POLYMERASE ECF-TYPE SIGMA FACTO"/>
    <property type="match status" value="1"/>
</dbReference>
<evidence type="ECO:0000256" key="3">
    <source>
        <dbReference type="ARBA" id="ARBA00023125"/>
    </source>
</evidence>
<evidence type="ECO:0000313" key="6">
    <source>
        <dbReference type="EMBL" id="KAA6302894.1"/>
    </source>
</evidence>
<dbReference type="InterPro" id="IPR013325">
    <property type="entry name" value="RNA_pol_sigma_r2"/>
</dbReference>
<dbReference type="AlphaFoldDB" id="A0A5M8P3C1"/>
<dbReference type="Pfam" id="PF04542">
    <property type="entry name" value="Sigma70_r2"/>
    <property type="match status" value="1"/>
</dbReference>
<evidence type="ECO:0000313" key="7">
    <source>
        <dbReference type="Proteomes" id="UP000324575"/>
    </source>
</evidence>
<name>A0A5M8P3C1_9BACT</name>
<evidence type="ECO:0000256" key="2">
    <source>
        <dbReference type="ARBA" id="ARBA00023082"/>
    </source>
</evidence>
<dbReference type="Gene3D" id="1.10.10.10">
    <property type="entry name" value="Winged helix-like DNA-binding domain superfamily/Winged helix DNA-binding domain"/>
    <property type="match status" value="1"/>
</dbReference>
<evidence type="ECO:0000256" key="4">
    <source>
        <dbReference type="ARBA" id="ARBA00023163"/>
    </source>
</evidence>
<feature type="domain" description="RNA polymerase sigma-70 region 2" evidence="5">
    <location>
        <begin position="31"/>
        <end position="87"/>
    </location>
</feature>